<sequence length="977" mass="108478">MKTIYKKLLFLFLLMPLSVLAQSSISGVVLDAKTSQPLPGVNVIVQGASNSTTTDFDGKFLLNGLKNGDKIVVSYVGYQSETINYSGQKQVSVSLNEDSTQLQEVVVQIGYGSVKKKDATGSVTVISAKDFNKGANVTVDNLLTGKVAGVAINTNGGSPGSVPTIRIRGGSSLLANNDPLIVLDGLPMDSRVLATLNPNDVESFTVLKDASATAIYGSRASNGVIIITTKKGGKNLQVEYNFQYGSGNKFNKIDVLSADQFREAVNFVYPVTGSSPNDAFNQSIRDKVGTANTDWQEEIYRRTDYIDNNLSLKGNLFKRIPTRLTIGNTYQEGLRLTDKLNRNSVSLNMSPSFFDNHLKTRLSVNFTNSKRRNAPGVEGSAILMDPTQPVYDPESPFDGFFEFRSGNTLNSFAPIAVPNPVAQLLQTNNTSENNKLFGNFEVDYKFHFFPDLRWVTNLGYDRDSGFSRNITPSTARTSPIRLNQFIGNNSYNDGVGTNKLLDTYFVYSKNLNDFSIDFTAGYSYQIFESYGKSRGNSNDPDAFTQKFESDDIVYVGYIGRTNLSYKNKYYLTLSYRRDGTSRFGELNRWGNFPAATFAWKLKEEFFSKSNSLSELKLKAGWGVTGQQDIGVGTFYLPQYFLGNQNTQYSIDNNYFPIAQPGGFNPNLKWEETTTYNVGLDYGFNDNRLNGSLDFFYKKSEDLFQLAPFADGSNFTNQGPQNIGTMSVKGFELNVNYDVIRGKDLNWDVNFNASKFERRIDEIAGGVSIPVGNIGIGTDSQIMAQGFTPNSFFVYKQLYNPNGSPIEGAFADLNGDGIVNTSDRYIYKNTDPDLVLGFSTSVTFSNFDLGFNLRASLGNRILNVVKSRSSYYDRILNGELQNLPSSVLDYNFNTPGTGQILSDLFVENGSFLRMDYATFGYTFQDWLDGKATLRLFTGVQNPFIITEYSGLDPEFSGGNDQTIYPRQRQILFGVNVKF</sequence>
<dbReference type="InterPro" id="IPR000531">
    <property type="entry name" value="Beta-barrel_TonB"/>
</dbReference>
<dbReference type="SUPFAM" id="SSF56935">
    <property type="entry name" value="Porins"/>
    <property type="match status" value="1"/>
</dbReference>
<organism evidence="15 16">
    <name type="scientific">Flavobacterium dankookense</name>
    <dbReference type="NCBI Taxonomy" id="706186"/>
    <lineage>
        <taxon>Bacteria</taxon>
        <taxon>Pseudomonadati</taxon>
        <taxon>Bacteroidota</taxon>
        <taxon>Flavobacteriia</taxon>
        <taxon>Flavobacteriales</taxon>
        <taxon>Flavobacteriaceae</taxon>
        <taxon>Flavobacterium</taxon>
    </lineage>
</organism>
<dbReference type="Proteomes" id="UP000295260">
    <property type="component" value="Unassembled WGS sequence"/>
</dbReference>
<dbReference type="Gene3D" id="2.170.130.10">
    <property type="entry name" value="TonB-dependent receptor, plug domain"/>
    <property type="match status" value="1"/>
</dbReference>
<evidence type="ECO:0000259" key="13">
    <source>
        <dbReference type="Pfam" id="PF00593"/>
    </source>
</evidence>
<dbReference type="Gene3D" id="2.60.40.1120">
    <property type="entry name" value="Carboxypeptidase-like, regulatory domain"/>
    <property type="match status" value="1"/>
</dbReference>
<evidence type="ECO:0000256" key="9">
    <source>
        <dbReference type="ARBA" id="ARBA00023237"/>
    </source>
</evidence>
<accession>A0A4R6Q9C9</accession>
<comment type="caution">
    <text evidence="15">The sequence shown here is derived from an EMBL/GenBank/DDBJ whole genome shotgun (WGS) entry which is preliminary data.</text>
</comment>
<keyword evidence="3 10" id="KW-1134">Transmembrane beta strand</keyword>
<keyword evidence="9 10" id="KW-0998">Cell outer membrane</keyword>
<evidence type="ECO:0000256" key="12">
    <source>
        <dbReference type="SAM" id="SignalP"/>
    </source>
</evidence>
<dbReference type="InterPro" id="IPR039426">
    <property type="entry name" value="TonB-dep_rcpt-like"/>
</dbReference>
<feature type="chain" id="PRO_5020637706" evidence="12">
    <location>
        <begin position="22"/>
        <end position="977"/>
    </location>
</feature>
<keyword evidence="8 15" id="KW-0675">Receptor</keyword>
<evidence type="ECO:0000256" key="1">
    <source>
        <dbReference type="ARBA" id="ARBA00004571"/>
    </source>
</evidence>
<evidence type="ECO:0000256" key="7">
    <source>
        <dbReference type="ARBA" id="ARBA00023136"/>
    </source>
</evidence>
<keyword evidence="7 10" id="KW-0472">Membrane</keyword>
<evidence type="ECO:0000256" key="8">
    <source>
        <dbReference type="ARBA" id="ARBA00023170"/>
    </source>
</evidence>
<dbReference type="OrthoDB" id="9768177at2"/>
<evidence type="ECO:0000256" key="2">
    <source>
        <dbReference type="ARBA" id="ARBA00022448"/>
    </source>
</evidence>
<protein>
    <submittedName>
        <fullName evidence="15">Iron complex outermembrane receptor protein</fullName>
    </submittedName>
</protein>
<dbReference type="InterPro" id="IPR036942">
    <property type="entry name" value="Beta-barrel_TonB_sf"/>
</dbReference>
<comment type="subcellular location">
    <subcellularLocation>
        <location evidence="1 10">Cell outer membrane</location>
        <topology evidence="1 10">Multi-pass membrane protein</topology>
    </subcellularLocation>
</comment>
<evidence type="ECO:0000313" key="16">
    <source>
        <dbReference type="Proteomes" id="UP000295260"/>
    </source>
</evidence>
<reference evidence="15 16" key="1">
    <citation type="submission" date="2019-03" db="EMBL/GenBank/DDBJ databases">
        <title>Genomic Encyclopedia of Archaeal and Bacterial Type Strains, Phase II (KMG-II): from individual species to whole genera.</title>
        <authorList>
            <person name="Goeker M."/>
        </authorList>
    </citation>
    <scope>NUCLEOTIDE SEQUENCE [LARGE SCALE GENOMIC DNA]</scope>
    <source>
        <strain evidence="15 16">DSM 25687</strain>
    </source>
</reference>
<dbReference type="NCBIfam" id="TIGR04056">
    <property type="entry name" value="OMP_RagA_SusC"/>
    <property type="match status" value="1"/>
</dbReference>
<dbReference type="SUPFAM" id="SSF49464">
    <property type="entry name" value="Carboxypeptidase regulatory domain-like"/>
    <property type="match status" value="1"/>
</dbReference>
<keyword evidence="5 12" id="KW-0732">Signal</keyword>
<keyword evidence="6 11" id="KW-0798">TonB box</keyword>
<evidence type="ECO:0000313" key="15">
    <source>
        <dbReference type="EMBL" id="TDP58677.1"/>
    </source>
</evidence>
<dbReference type="Pfam" id="PF13715">
    <property type="entry name" value="CarbopepD_reg_2"/>
    <property type="match status" value="1"/>
</dbReference>
<dbReference type="Gene3D" id="2.40.170.20">
    <property type="entry name" value="TonB-dependent receptor, beta-barrel domain"/>
    <property type="match status" value="1"/>
</dbReference>
<evidence type="ECO:0000259" key="14">
    <source>
        <dbReference type="Pfam" id="PF07715"/>
    </source>
</evidence>
<dbReference type="RefSeq" id="WP_133533175.1">
    <property type="nucleotide sequence ID" value="NZ_SNXR01000014.1"/>
</dbReference>
<dbReference type="GO" id="GO:0009279">
    <property type="term" value="C:cell outer membrane"/>
    <property type="evidence" value="ECO:0007669"/>
    <property type="project" value="UniProtKB-SubCell"/>
</dbReference>
<dbReference type="GO" id="GO:0044718">
    <property type="term" value="P:siderophore transmembrane transport"/>
    <property type="evidence" value="ECO:0007669"/>
    <property type="project" value="TreeGrafter"/>
</dbReference>
<dbReference type="EMBL" id="SNXR01000014">
    <property type="protein sequence ID" value="TDP58677.1"/>
    <property type="molecule type" value="Genomic_DNA"/>
</dbReference>
<dbReference type="PANTHER" id="PTHR30069">
    <property type="entry name" value="TONB-DEPENDENT OUTER MEMBRANE RECEPTOR"/>
    <property type="match status" value="1"/>
</dbReference>
<evidence type="ECO:0000256" key="10">
    <source>
        <dbReference type="PROSITE-ProRule" id="PRU01360"/>
    </source>
</evidence>
<dbReference type="Pfam" id="PF00593">
    <property type="entry name" value="TonB_dep_Rec_b-barrel"/>
    <property type="match status" value="1"/>
</dbReference>
<evidence type="ECO:0000256" key="6">
    <source>
        <dbReference type="ARBA" id="ARBA00023077"/>
    </source>
</evidence>
<gene>
    <name evidence="15" type="ORF">BC748_1905</name>
</gene>
<dbReference type="GO" id="GO:0015344">
    <property type="term" value="F:siderophore uptake transmembrane transporter activity"/>
    <property type="evidence" value="ECO:0007669"/>
    <property type="project" value="TreeGrafter"/>
</dbReference>
<feature type="signal peptide" evidence="12">
    <location>
        <begin position="1"/>
        <end position="21"/>
    </location>
</feature>
<dbReference type="InterPro" id="IPR023997">
    <property type="entry name" value="TonB-dep_OMP_SusC/RagA_CS"/>
</dbReference>
<feature type="domain" description="TonB-dependent receptor plug" evidence="14">
    <location>
        <begin position="115"/>
        <end position="224"/>
    </location>
</feature>
<evidence type="ECO:0000256" key="4">
    <source>
        <dbReference type="ARBA" id="ARBA00022692"/>
    </source>
</evidence>
<keyword evidence="2 10" id="KW-0813">Transport</keyword>
<dbReference type="NCBIfam" id="TIGR04057">
    <property type="entry name" value="SusC_RagA_signa"/>
    <property type="match status" value="1"/>
</dbReference>
<keyword evidence="4 10" id="KW-0812">Transmembrane</keyword>
<dbReference type="InterPro" id="IPR008969">
    <property type="entry name" value="CarboxyPept-like_regulatory"/>
</dbReference>
<proteinExistence type="inferred from homology"/>
<dbReference type="PROSITE" id="PS52016">
    <property type="entry name" value="TONB_DEPENDENT_REC_3"/>
    <property type="match status" value="1"/>
</dbReference>
<name>A0A4R6Q9C9_9FLAO</name>
<dbReference type="AlphaFoldDB" id="A0A4R6Q9C9"/>
<evidence type="ECO:0000256" key="5">
    <source>
        <dbReference type="ARBA" id="ARBA00022729"/>
    </source>
</evidence>
<feature type="domain" description="TonB-dependent receptor-like beta-barrel" evidence="13">
    <location>
        <begin position="418"/>
        <end position="940"/>
    </location>
</feature>
<dbReference type="InterPro" id="IPR023996">
    <property type="entry name" value="TonB-dep_OMP_SusC/RagA"/>
</dbReference>
<dbReference type="InterPro" id="IPR012910">
    <property type="entry name" value="Plug_dom"/>
</dbReference>
<keyword evidence="16" id="KW-1185">Reference proteome</keyword>
<dbReference type="InterPro" id="IPR037066">
    <property type="entry name" value="Plug_dom_sf"/>
</dbReference>
<dbReference type="Pfam" id="PF07715">
    <property type="entry name" value="Plug"/>
    <property type="match status" value="1"/>
</dbReference>
<dbReference type="PANTHER" id="PTHR30069:SF29">
    <property type="entry name" value="HEMOGLOBIN AND HEMOGLOBIN-HAPTOGLOBIN-BINDING PROTEIN 1-RELATED"/>
    <property type="match status" value="1"/>
</dbReference>
<evidence type="ECO:0000256" key="3">
    <source>
        <dbReference type="ARBA" id="ARBA00022452"/>
    </source>
</evidence>
<evidence type="ECO:0000256" key="11">
    <source>
        <dbReference type="RuleBase" id="RU003357"/>
    </source>
</evidence>
<comment type="similarity">
    <text evidence="10 11">Belongs to the TonB-dependent receptor family.</text>
</comment>